<comment type="similarity">
    <text evidence="1">Belongs to the UPF0749 family.</text>
</comment>
<dbReference type="PANTHER" id="PTHR37313">
    <property type="entry name" value="UPF0749 PROTEIN RV1825"/>
    <property type="match status" value="1"/>
</dbReference>
<organism evidence="3 4">
    <name type="scientific">Georgenia faecalis</name>
    <dbReference type="NCBI Taxonomy" id="2483799"/>
    <lineage>
        <taxon>Bacteria</taxon>
        <taxon>Bacillati</taxon>
        <taxon>Actinomycetota</taxon>
        <taxon>Actinomycetes</taxon>
        <taxon>Micrococcales</taxon>
        <taxon>Bogoriellaceae</taxon>
        <taxon>Georgenia</taxon>
    </lineage>
</organism>
<dbReference type="InterPro" id="IPR010273">
    <property type="entry name" value="DUF881"/>
</dbReference>
<feature type="transmembrane region" description="Helical" evidence="2">
    <location>
        <begin position="41"/>
        <end position="62"/>
    </location>
</feature>
<evidence type="ECO:0000256" key="1">
    <source>
        <dbReference type="ARBA" id="ARBA00009108"/>
    </source>
</evidence>
<dbReference type="PANTHER" id="PTHR37313:SF1">
    <property type="entry name" value="UPF0749 PROTEIN RV1823"/>
    <property type="match status" value="1"/>
</dbReference>
<keyword evidence="2" id="KW-0812">Transmembrane</keyword>
<accession>A0ABV9D8J6</accession>
<proteinExistence type="inferred from homology"/>
<keyword evidence="2" id="KW-0472">Membrane</keyword>
<dbReference type="RefSeq" id="WP_122824069.1">
    <property type="nucleotide sequence ID" value="NZ_CP033325.1"/>
</dbReference>
<protein>
    <submittedName>
        <fullName evidence="3">DUF881 domain-containing protein</fullName>
    </submittedName>
</protein>
<comment type="caution">
    <text evidence="3">The sequence shown here is derived from an EMBL/GenBank/DDBJ whole genome shotgun (WGS) entry which is preliminary data.</text>
</comment>
<dbReference type="EMBL" id="JBHSGF010000004">
    <property type="protein sequence ID" value="MFC4555076.1"/>
    <property type="molecule type" value="Genomic_DNA"/>
</dbReference>
<keyword evidence="4" id="KW-1185">Reference proteome</keyword>
<dbReference type="Gene3D" id="3.30.70.1880">
    <property type="entry name" value="Protein of unknown function DUF881"/>
    <property type="match status" value="1"/>
</dbReference>
<name>A0ABV9D8J6_9MICO</name>
<sequence length="276" mass="29390">MTVRRDVSMTLLREVTERPLDPGYAEAAARKARGEAPMQPVWRRVVVVVLAAVLGMGSVWAARELRAPQESTTQARTLLMTEIAERGERREAMLADNAATTAQIQTLQQQGLEGADDAVVERLALLGVGAGTAAVSGPGVVVTLDDSAEAQEGLPGSEQGYVLDRDLQVVTNELWSGGAEAVAINGHRLTTLSAIRSAGRAILADLAPLARPYVVEAIGDPTELQESLARSSAGAHLALLRDTYGITVDIRREDRLELPASPVRILRYAQALEGEG</sequence>
<keyword evidence="2" id="KW-1133">Transmembrane helix</keyword>
<evidence type="ECO:0000313" key="3">
    <source>
        <dbReference type="EMBL" id="MFC4555076.1"/>
    </source>
</evidence>
<dbReference type="Proteomes" id="UP001595955">
    <property type="component" value="Unassembled WGS sequence"/>
</dbReference>
<reference evidence="4" key="1">
    <citation type="journal article" date="2019" name="Int. J. Syst. Evol. Microbiol.">
        <title>The Global Catalogue of Microorganisms (GCM) 10K type strain sequencing project: providing services to taxonomists for standard genome sequencing and annotation.</title>
        <authorList>
            <consortium name="The Broad Institute Genomics Platform"/>
            <consortium name="The Broad Institute Genome Sequencing Center for Infectious Disease"/>
            <person name="Wu L."/>
            <person name="Ma J."/>
        </authorList>
    </citation>
    <scope>NUCLEOTIDE SEQUENCE [LARGE SCALE GENOMIC DNA]</scope>
    <source>
        <strain evidence="4">JCM 3369</strain>
    </source>
</reference>
<dbReference type="Pfam" id="PF05949">
    <property type="entry name" value="DUF881"/>
    <property type="match status" value="1"/>
</dbReference>
<gene>
    <name evidence="3" type="ORF">ACFO3F_07430</name>
</gene>
<evidence type="ECO:0000313" key="4">
    <source>
        <dbReference type="Proteomes" id="UP001595955"/>
    </source>
</evidence>
<evidence type="ECO:0000256" key="2">
    <source>
        <dbReference type="SAM" id="Phobius"/>
    </source>
</evidence>